<accession>W1PRZ2</accession>
<keyword evidence="3" id="KW-1185">Reference proteome</keyword>
<dbReference type="EMBL" id="KI392605">
    <property type="protein sequence ID" value="ERN12777.1"/>
    <property type="molecule type" value="Genomic_DNA"/>
</dbReference>
<reference evidence="3" key="1">
    <citation type="journal article" date="2013" name="Science">
        <title>The Amborella genome and the evolution of flowering plants.</title>
        <authorList>
            <consortium name="Amborella Genome Project"/>
        </authorList>
    </citation>
    <scope>NUCLEOTIDE SEQUENCE [LARGE SCALE GENOMIC DNA]</scope>
</reference>
<dbReference type="HOGENOM" id="CLU_2834544_0_0_1"/>
<proteinExistence type="predicted"/>
<evidence type="ECO:0000256" key="1">
    <source>
        <dbReference type="SAM" id="MobiDB-lite"/>
    </source>
</evidence>
<feature type="compositionally biased region" description="Basic and acidic residues" evidence="1">
    <location>
        <begin position="39"/>
        <end position="60"/>
    </location>
</feature>
<protein>
    <submittedName>
        <fullName evidence="2">Uncharacterized protein</fullName>
    </submittedName>
</protein>
<feature type="region of interest" description="Disordered" evidence="1">
    <location>
        <begin position="37"/>
        <end position="66"/>
    </location>
</feature>
<dbReference type="AlphaFoldDB" id="W1PRZ2"/>
<evidence type="ECO:0000313" key="3">
    <source>
        <dbReference type="Proteomes" id="UP000017836"/>
    </source>
</evidence>
<dbReference type="Proteomes" id="UP000017836">
    <property type="component" value="Unassembled WGS sequence"/>
</dbReference>
<evidence type="ECO:0000313" key="2">
    <source>
        <dbReference type="EMBL" id="ERN12777.1"/>
    </source>
</evidence>
<gene>
    <name evidence="2" type="ORF">AMTR_s00043p00203400</name>
</gene>
<name>W1PRZ2_AMBTC</name>
<sequence>MDYETKSGEWKNSNEDAKPDVAEGMLDINLGAKGNMRISKIETSRYQDDISRPPRQRPNENSKMVK</sequence>
<organism evidence="2 3">
    <name type="scientific">Amborella trichopoda</name>
    <dbReference type="NCBI Taxonomy" id="13333"/>
    <lineage>
        <taxon>Eukaryota</taxon>
        <taxon>Viridiplantae</taxon>
        <taxon>Streptophyta</taxon>
        <taxon>Embryophyta</taxon>
        <taxon>Tracheophyta</taxon>
        <taxon>Spermatophyta</taxon>
        <taxon>Magnoliopsida</taxon>
        <taxon>Amborellales</taxon>
        <taxon>Amborellaceae</taxon>
        <taxon>Amborella</taxon>
    </lineage>
</organism>
<dbReference type="Gramene" id="ERN12777">
    <property type="protein sequence ID" value="ERN12777"/>
    <property type="gene ID" value="AMTR_s00043p00203400"/>
</dbReference>